<feature type="domain" description="VWFC" evidence="3">
    <location>
        <begin position="522"/>
        <end position="582"/>
    </location>
</feature>
<dbReference type="InterPro" id="IPR001007">
    <property type="entry name" value="VWF_dom"/>
</dbReference>
<dbReference type="EMBL" id="VSRR010001860">
    <property type="protein sequence ID" value="MPC28122.1"/>
    <property type="molecule type" value="Genomic_DNA"/>
</dbReference>
<feature type="domain" description="CHRD" evidence="4">
    <location>
        <begin position="1"/>
        <end position="108"/>
    </location>
</feature>
<gene>
    <name evidence="5" type="primary">sog</name>
    <name evidence="5" type="ORF">E2C01_021317</name>
</gene>
<feature type="domain" description="CHRD" evidence="4">
    <location>
        <begin position="110"/>
        <end position="240"/>
    </location>
</feature>
<dbReference type="GO" id="GO:0036122">
    <property type="term" value="F:BMP binding"/>
    <property type="evidence" value="ECO:0007669"/>
    <property type="project" value="TreeGrafter"/>
</dbReference>
<evidence type="ECO:0000259" key="3">
    <source>
        <dbReference type="PROSITE" id="PS50184"/>
    </source>
</evidence>
<evidence type="ECO:0000313" key="6">
    <source>
        <dbReference type="Proteomes" id="UP000324222"/>
    </source>
</evidence>
<dbReference type="Pfam" id="PF00093">
    <property type="entry name" value="VWC"/>
    <property type="match status" value="2"/>
</dbReference>
<dbReference type="SUPFAM" id="SSF57603">
    <property type="entry name" value="FnI-like domain"/>
    <property type="match status" value="3"/>
</dbReference>
<keyword evidence="6" id="KW-1185">Reference proteome</keyword>
<dbReference type="GO" id="GO:0030514">
    <property type="term" value="P:negative regulation of BMP signaling pathway"/>
    <property type="evidence" value="ECO:0007669"/>
    <property type="project" value="TreeGrafter"/>
</dbReference>
<proteinExistence type="predicted"/>
<dbReference type="PROSITE" id="PS01208">
    <property type="entry name" value="VWFC_1"/>
    <property type="match status" value="1"/>
</dbReference>
<dbReference type="PANTHER" id="PTHR46526:SF1">
    <property type="entry name" value="CHORDIN"/>
    <property type="match status" value="1"/>
</dbReference>
<feature type="domain" description="VWFC" evidence="3">
    <location>
        <begin position="695"/>
        <end position="759"/>
    </location>
</feature>
<dbReference type="InterPro" id="IPR052278">
    <property type="entry name" value="Chordin-like_regulators"/>
</dbReference>
<feature type="region of interest" description="Disordered" evidence="2">
    <location>
        <begin position="767"/>
        <end position="786"/>
    </location>
</feature>
<evidence type="ECO:0000313" key="5">
    <source>
        <dbReference type="EMBL" id="MPC28122.1"/>
    </source>
</evidence>
<feature type="compositionally biased region" description="Basic residues" evidence="2">
    <location>
        <begin position="777"/>
        <end position="786"/>
    </location>
</feature>
<dbReference type="GO" id="GO:0009953">
    <property type="term" value="P:dorsal/ventral pattern formation"/>
    <property type="evidence" value="ECO:0007669"/>
    <property type="project" value="TreeGrafter"/>
</dbReference>
<name>A0A5B7E265_PORTR</name>
<dbReference type="InterPro" id="IPR010895">
    <property type="entry name" value="CHRD"/>
</dbReference>
<dbReference type="SMART" id="SM00754">
    <property type="entry name" value="CHRD"/>
    <property type="match status" value="2"/>
</dbReference>
<dbReference type="Proteomes" id="UP000324222">
    <property type="component" value="Unassembled WGS sequence"/>
</dbReference>
<organism evidence="5 6">
    <name type="scientific">Portunus trituberculatus</name>
    <name type="common">Swimming crab</name>
    <name type="synonym">Neptunus trituberculatus</name>
    <dbReference type="NCBI Taxonomy" id="210409"/>
    <lineage>
        <taxon>Eukaryota</taxon>
        <taxon>Metazoa</taxon>
        <taxon>Ecdysozoa</taxon>
        <taxon>Arthropoda</taxon>
        <taxon>Crustacea</taxon>
        <taxon>Multicrustacea</taxon>
        <taxon>Malacostraca</taxon>
        <taxon>Eumalacostraca</taxon>
        <taxon>Eucarida</taxon>
        <taxon>Decapoda</taxon>
        <taxon>Pleocyemata</taxon>
        <taxon>Brachyura</taxon>
        <taxon>Eubrachyura</taxon>
        <taxon>Portunoidea</taxon>
        <taxon>Portunidae</taxon>
        <taxon>Portuninae</taxon>
        <taxon>Portunus</taxon>
    </lineage>
</organism>
<keyword evidence="1" id="KW-0217">Developmental protein</keyword>
<evidence type="ECO:0000256" key="1">
    <source>
        <dbReference type="PROSITE-ProRule" id="PRU00230"/>
    </source>
</evidence>
<dbReference type="PANTHER" id="PTHR46526">
    <property type="entry name" value="CHORDIN"/>
    <property type="match status" value="1"/>
</dbReference>
<comment type="caution">
    <text evidence="5">The sequence shown here is derived from an EMBL/GenBank/DDBJ whole genome shotgun (WGS) entry which is preliminary data.</text>
</comment>
<evidence type="ECO:0000259" key="4">
    <source>
        <dbReference type="PROSITE" id="PS50933"/>
    </source>
</evidence>
<dbReference type="AlphaFoldDB" id="A0A5B7E265"/>
<feature type="domain" description="VWFC" evidence="3">
    <location>
        <begin position="590"/>
        <end position="661"/>
    </location>
</feature>
<dbReference type="SMART" id="SM00214">
    <property type="entry name" value="VWC"/>
    <property type="match status" value="3"/>
</dbReference>
<sequence>MTPMTTTRVATGRLFLRRRTLHFSFLLEHGAPSPSSIQFLNESGEILEQLEPQPTPYEETNSRVCGTWTRLPREYRTLLLEEKMWVALQPPEDSEEDEISGQVARYMGVETEVFSALLTPAADIPSTPHHTLSGGGTAIISVDRKTDSLHVSLVFNGVFGAGETQNVTLRVELLPERALEPVTDIIVLPKVYSDVNRAELLTTLGERSLIRLTRGQVSIKIWSVAAPHLVLEGVITPRATCNVFCAVLSEPPPDPSTALSVSPPPYGAGWALVTLSNNGTFHYQVFVQGLTVASLTLETRHRRRHREVSDLTASYRDGWANGTYERPTYRDLDALLRGLVEVVVAAGGGTGRRLQGTLSPVAVTEALRSRQPVLLASPLVPMAAAVWVAVDSACVTHYDVMVAGRPPGGAAEPSWSLVLREEDKSYDPRYELQRVSLEDEVQGWELFSHTLVLMQVSLSRLRAEVSYLDLHLVPNSTRLTGKVRGVSVPAACLLDPAQASKSPCPNLDCVLDGSNPQRAPTNKCLDEEKKVYNNGVIWKSPHHNCRMCMCIQGDIKCQERVCPTLDCADAYTPPGECCPVCPGSMIEENAMCELNEQWHRVGAVWHPFLAPYGFDKCVSCSCELNASGQPTVKCAREPCPDLPCSPDEMEHVAGSCCAQCRPSPPMATREPLPPGVINEDPMRPEDRKTIILNNGGCHWDDKLYENGELFHPRINTIGYYKCVICNCKDKNITCVNVKCPTIQCQEIMLDRQECCPHCVNENSTLRPSWGKSDKSHSKPKRYPRNG</sequence>
<protein>
    <submittedName>
        <fullName evidence="5">Dorsal-ventral patterning protein Sog</fullName>
    </submittedName>
</protein>
<dbReference type="GO" id="GO:0005615">
    <property type="term" value="C:extracellular space"/>
    <property type="evidence" value="ECO:0007669"/>
    <property type="project" value="TreeGrafter"/>
</dbReference>
<dbReference type="PROSITE" id="PS50184">
    <property type="entry name" value="VWFC_2"/>
    <property type="match status" value="3"/>
</dbReference>
<accession>A0A5B7E265</accession>
<dbReference type="PROSITE" id="PS50933">
    <property type="entry name" value="CHRD"/>
    <property type="match status" value="2"/>
</dbReference>
<reference evidence="5 6" key="1">
    <citation type="submission" date="2019-05" db="EMBL/GenBank/DDBJ databases">
        <title>Another draft genome of Portunus trituberculatus and its Hox gene families provides insights of decapod evolution.</title>
        <authorList>
            <person name="Jeong J.-H."/>
            <person name="Song I."/>
            <person name="Kim S."/>
            <person name="Choi T."/>
            <person name="Kim D."/>
            <person name="Ryu S."/>
            <person name="Kim W."/>
        </authorList>
    </citation>
    <scope>NUCLEOTIDE SEQUENCE [LARGE SCALE GENOMIC DNA]</scope>
    <source>
        <tissue evidence="5">Muscle</tissue>
    </source>
</reference>
<dbReference type="Gene3D" id="6.20.200.20">
    <property type="match status" value="3"/>
</dbReference>
<dbReference type="OrthoDB" id="9829321at2759"/>
<evidence type="ECO:0000256" key="2">
    <source>
        <dbReference type="SAM" id="MobiDB-lite"/>
    </source>
</evidence>